<feature type="non-terminal residue" evidence="2">
    <location>
        <position position="83"/>
    </location>
</feature>
<keyword evidence="3" id="KW-1185">Reference proteome</keyword>
<gene>
    <name evidence="2" type="ORF">BGZ80_010203</name>
</gene>
<sequence>MTGYTHLDASEGSSDNEKDLSKMSAQATPTLDLLRAERQQQQEGLERMRYEQERRQLLEELLLLHVQRLECERQLKQPVAQPA</sequence>
<protein>
    <submittedName>
        <fullName evidence="2">Uncharacterized protein</fullName>
    </submittedName>
</protein>
<proteinExistence type="predicted"/>
<evidence type="ECO:0000313" key="3">
    <source>
        <dbReference type="Proteomes" id="UP000703661"/>
    </source>
</evidence>
<dbReference type="Proteomes" id="UP000703661">
    <property type="component" value="Unassembled WGS sequence"/>
</dbReference>
<feature type="compositionally biased region" description="Basic and acidic residues" evidence="1">
    <location>
        <begin position="34"/>
        <end position="47"/>
    </location>
</feature>
<evidence type="ECO:0000313" key="2">
    <source>
        <dbReference type="EMBL" id="KAG0014837.1"/>
    </source>
</evidence>
<dbReference type="EMBL" id="JAAAID010000686">
    <property type="protein sequence ID" value="KAG0014837.1"/>
    <property type="molecule type" value="Genomic_DNA"/>
</dbReference>
<evidence type="ECO:0000256" key="1">
    <source>
        <dbReference type="SAM" id="MobiDB-lite"/>
    </source>
</evidence>
<name>A0A9P6SZX4_9FUNG</name>
<organism evidence="2 3">
    <name type="scientific">Entomortierella chlamydospora</name>
    <dbReference type="NCBI Taxonomy" id="101097"/>
    <lineage>
        <taxon>Eukaryota</taxon>
        <taxon>Fungi</taxon>
        <taxon>Fungi incertae sedis</taxon>
        <taxon>Mucoromycota</taxon>
        <taxon>Mortierellomycotina</taxon>
        <taxon>Mortierellomycetes</taxon>
        <taxon>Mortierellales</taxon>
        <taxon>Mortierellaceae</taxon>
        <taxon>Entomortierella</taxon>
    </lineage>
</organism>
<dbReference type="AlphaFoldDB" id="A0A9P6SZX4"/>
<accession>A0A9P6SZX4</accession>
<feature type="region of interest" description="Disordered" evidence="1">
    <location>
        <begin position="1"/>
        <end position="47"/>
    </location>
</feature>
<reference evidence="2" key="1">
    <citation type="journal article" date="2020" name="Fungal Divers.">
        <title>Resolving the Mortierellaceae phylogeny through synthesis of multi-gene phylogenetics and phylogenomics.</title>
        <authorList>
            <person name="Vandepol N."/>
            <person name="Liber J."/>
            <person name="Desiro A."/>
            <person name="Na H."/>
            <person name="Kennedy M."/>
            <person name="Barry K."/>
            <person name="Grigoriev I.V."/>
            <person name="Miller A.N."/>
            <person name="O'Donnell K."/>
            <person name="Stajich J.E."/>
            <person name="Bonito G."/>
        </authorList>
    </citation>
    <scope>NUCLEOTIDE SEQUENCE</scope>
    <source>
        <strain evidence="2">NRRL 2769</strain>
    </source>
</reference>
<comment type="caution">
    <text evidence="2">The sequence shown here is derived from an EMBL/GenBank/DDBJ whole genome shotgun (WGS) entry which is preliminary data.</text>
</comment>